<dbReference type="GO" id="GO:0003677">
    <property type="term" value="F:DNA binding"/>
    <property type="evidence" value="ECO:0007669"/>
    <property type="project" value="UniProtKB-KW"/>
</dbReference>
<dbReference type="PANTHER" id="PTHR43374:SF5">
    <property type="entry name" value="ZN(II)2CYS6 TRANSCRIPTION FACTOR (EUROFUNG)"/>
    <property type="match status" value="1"/>
</dbReference>
<dbReference type="SMART" id="SM00066">
    <property type="entry name" value="GAL4"/>
    <property type="match status" value="1"/>
</dbReference>
<dbReference type="Pfam" id="PF04082">
    <property type="entry name" value="Fungal_trans"/>
    <property type="match status" value="1"/>
</dbReference>
<evidence type="ECO:0000313" key="9">
    <source>
        <dbReference type="Proteomes" id="UP001213681"/>
    </source>
</evidence>
<proteinExistence type="predicted"/>
<dbReference type="RefSeq" id="XP_056759619.1">
    <property type="nucleotide sequence ID" value="XM_056914865.1"/>
</dbReference>
<evidence type="ECO:0000256" key="1">
    <source>
        <dbReference type="ARBA" id="ARBA00022723"/>
    </source>
</evidence>
<evidence type="ECO:0000256" key="4">
    <source>
        <dbReference type="ARBA" id="ARBA00023163"/>
    </source>
</evidence>
<dbReference type="CDD" id="cd00067">
    <property type="entry name" value="GAL4"/>
    <property type="match status" value="1"/>
</dbReference>
<dbReference type="SUPFAM" id="SSF57701">
    <property type="entry name" value="Zn2/Cys6 DNA-binding domain"/>
    <property type="match status" value="1"/>
</dbReference>
<keyword evidence="2" id="KW-0805">Transcription regulation</keyword>
<keyword evidence="4" id="KW-0804">Transcription</keyword>
<keyword evidence="1" id="KW-0479">Metal-binding</keyword>
<dbReference type="CDD" id="cd12148">
    <property type="entry name" value="fungal_TF_MHR"/>
    <property type="match status" value="1"/>
</dbReference>
<keyword evidence="3" id="KW-0238">DNA-binding</keyword>
<feature type="region of interest" description="Disordered" evidence="6">
    <location>
        <begin position="81"/>
        <end position="110"/>
    </location>
</feature>
<dbReference type="SMART" id="SM00906">
    <property type="entry name" value="Fungal_trans"/>
    <property type="match status" value="1"/>
</dbReference>
<dbReference type="GeneID" id="81605108"/>
<dbReference type="GO" id="GO:0016831">
    <property type="term" value="F:carboxy-lyase activity"/>
    <property type="evidence" value="ECO:0007669"/>
    <property type="project" value="TreeGrafter"/>
</dbReference>
<dbReference type="GO" id="GO:0008270">
    <property type="term" value="F:zinc ion binding"/>
    <property type="evidence" value="ECO:0007669"/>
    <property type="project" value="InterPro"/>
</dbReference>
<evidence type="ECO:0000256" key="2">
    <source>
        <dbReference type="ARBA" id="ARBA00023015"/>
    </source>
</evidence>
<keyword evidence="5" id="KW-0539">Nucleus</keyword>
<feature type="region of interest" description="Disordered" evidence="6">
    <location>
        <begin position="138"/>
        <end position="173"/>
    </location>
</feature>
<gene>
    <name evidence="8" type="ORF">N7458_011483</name>
</gene>
<sequence length="651" mass="72022">MENHDSTLPNANNANPYPYDTAHVSELLKRKRRVRGIKSCFPCRHRKVRCDGSFPCVSCLKRGHPELCRLPGRGNDVGGEITSPGEGVSEENECNHGAQHASLASHDQSNTQSIDHMIARLSKIEDQISSLKADLLQTRTASTSSPPTLHPYPSVNPNPNPDLPSNSSKSSGKHFVEDATGATIFLGSHSDIPAALGCRQPSRDMALTDALVLDQLVPRTYPFTSLWGPEAGTGEICMTLPDDSDIIRYWQVYQTSAYPFYPGLVTFSQFEAALFAFLDQRANASRGNELSALDDVDPSWLALLFAVLAGGVQFSDDPIKERDLRSKVFICSSFQCLRISNFFNNTDINQIQAMALIGHCLRNNLDTNSAWILMGATMRLAQSIGLHEENSSPESSADHYHRRRLWWILLWQDTFLSFTYDRPPSTITHSSSIPHNPESKTKTKSGYTFAESIFALCQILLDRARHQPTDTLTTTTLAYKHRIQNIWNDAAPFLIDKSACRTLQDHLERLALHVHINYGVCRLTRLILESVSDSTGAAAKGTDIDIDIPALKTETIQHAADAVSNFLDMHRLSANVCRSWAFVHNAVSFSGRWGSGGEYAGLVGRLIGVLEKEERMSSWEDADANVRCFGPYSRALRALRESELGGFGVGG</sequence>
<dbReference type="InterPro" id="IPR001138">
    <property type="entry name" value="Zn2Cys6_DnaBD"/>
</dbReference>
<feature type="domain" description="Zn(2)-C6 fungal-type" evidence="7">
    <location>
        <begin position="39"/>
        <end position="70"/>
    </location>
</feature>
<dbReference type="AlphaFoldDB" id="A0AAD6BVX2"/>
<dbReference type="InterPro" id="IPR007219">
    <property type="entry name" value="XnlR_reg_dom"/>
</dbReference>
<feature type="compositionally biased region" description="Pro residues" evidence="6">
    <location>
        <begin position="148"/>
        <end position="162"/>
    </location>
</feature>
<dbReference type="Gene3D" id="4.10.240.10">
    <property type="entry name" value="Zn(2)-C6 fungal-type DNA-binding domain"/>
    <property type="match status" value="1"/>
</dbReference>
<evidence type="ECO:0000259" key="7">
    <source>
        <dbReference type="PROSITE" id="PS50048"/>
    </source>
</evidence>
<keyword evidence="9" id="KW-1185">Reference proteome</keyword>
<name>A0AAD6BVX2_9EURO</name>
<dbReference type="InterPro" id="IPR004507">
    <property type="entry name" value="UbiX-like"/>
</dbReference>
<comment type="caution">
    <text evidence="8">The sequence shown here is derived from an EMBL/GenBank/DDBJ whole genome shotgun (WGS) entry which is preliminary data.</text>
</comment>
<dbReference type="Pfam" id="PF00172">
    <property type="entry name" value="Zn_clus"/>
    <property type="match status" value="1"/>
</dbReference>
<reference evidence="8" key="2">
    <citation type="journal article" date="2023" name="IMA Fungus">
        <title>Comparative genomic study of the Penicillium genus elucidates a diverse pangenome and 15 lateral gene transfer events.</title>
        <authorList>
            <person name="Petersen C."/>
            <person name="Sorensen T."/>
            <person name="Nielsen M.R."/>
            <person name="Sondergaard T.E."/>
            <person name="Sorensen J.L."/>
            <person name="Fitzpatrick D.A."/>
            <person name="Frisvad J.C."/>
            <person name="Nielsen K.L."/>
        </authorList>
    </citation>
    <scope>NUCLEOTIDE SEQUENCE</scope>
    <source>
        <strain evidence="8">IBT 16125</strain>
    </source>
</reference>
<dbReference type="GO" id="GO:0000981">
    <property type="term" value="F:DNA-binding transcription factor activity, RNA polymerase II-specific"/>
    <property type="evidence" value="ECO:0007669"/>
    <property type="project" value="InterPro"/>
</dbReference>
<evidence type="ECO:0000256" key="6">
    <source>
        <dbReference type="SAM" id="MobiDB-lite"/>
    </source>
</evidence>
<organism evidence="8 9">
    <name type="scientific">Penicillium daleae</name>
    <dbReference type="NCBI Taxonomy" id="63821"/>
    <lineage>
        <taxon>Eukaryota</taxon>
        <taxon>Fungi</taxon>
        <taxon>Dikarya</taxon>
        <taxon>Ascomycota</taxon>
        <taxon>Pezizomycotina</taxon>
        <taxon>Eurotiomycetes</taxon>
        <taxon>Eurotiomycetidae</taxon>
        <taxon>Eurotiales</taxon>
        <taxon>Aspergillaceae</taxon>
        <taxon>Penicillium</taxon>
    </lineage>
</organism>
<dbReference type="GO" id="GO:0006351">
    <property type="term" value="P:DNA-templated transcription"/>
    <property type="evidence" value="ECO:0007669"/>
    <property type="project" value="InterPro"/>
</dbReference>
<evidence type="ECO:0000313" key="8">
    <source>
        <dbReference type="EMBL" id="KAJ5432327.1"/>
    </source>
</evidence>
<reference evidence="8" key="1">
    <citation type="submission" date="2022-12" db="EMBL/GenBank/DDBJ databases">
        <authorList>
            <person name="Petersen C."/>
        </authorList>
    </citation>
    <scope>NUCLEOTIDE SEQUENCE</scope>
    <source>
        <strain evidence="8">IBT 16125</strain>
    </source>
</reference>
<feature type="compositionally biased region" description="Polar residues" evidence="6">
    <location>
        <begin position="138"/>
        <end position="147"/>
    </location>
</feature>
<evidence type="ECO:0000256" key="3">
    <source>
        <dbReference type="ARBA" id="ARBA00023125"/>
    </source>
</evidence>
<dbReference type="Proteomes" id="UP001213681">
    <property type="component" value="Unassembled WGS sequence"/>
</dbReference>
<protein>
    <submittedName>
        <fullName evidence="8">Fungal-specific transcription factor domain-containing protein</fullName>
    </submittedName>
</protein>
<evidence type="ECO:0000256" key="5">
    <source>
        <dbReference type="ARBA" id="ARBA00023242"/>
    </source>
</evidence>
<dbReference type="PANTHER" id="PTHR43374">
    <property type="entry name" value="FLAVIN PRENYLTRANSFERASE"/>
    <property type="match status" value="1"/>
</dbReference>
<dbReference type="InterPro" id="IPR036864">
    <property type="entry name" value="Zn2-C6_fun-type_DNA-bd_sf"/>
</dbReference>
<dbReference type="PROSITE" id="PS00463">
    <property type="entry name" value="ZN2_CY6_FUNGAL_1"/>
    <property type="match status" value="1"/>
</dbReference>
<accession>A0AAD6BVX2</accession>
<dbReference type="PROSITE" id="PS50048">
    <property type="entry name" value="ZN2_CY6_FUNGAL_2"/>
    <property type="match status" value="1"/>
</dbReference>
<dbReference type="EMBL" id="JAPVEA010000009">
    <property type="protein sequence ID" value="KAJ5432327.1"/>
    <property type="molecule type" value="Genomic_DNA"/>
</dbReference>